<evidence type="ECO:0000259" key="1">
    <source>
        <dbReference type="Pfam" id="PF00723"/>
    </source>
</evidence>
<dbReference type="InterPro" id="IPR012341">
    <property type="entry name" value="6hp_glycosidase-like_sf"/>
</dbReference>
<sequence length="597" mass="64691">MAPGDLSSRRDGYVELRSYAAIGDGRTVAMVAHDGSVDWYPVPDLDSAPAFARLLDAEHGGCVELSPAGPFETSRGYVPGTNVLQTTYTTGTGVVRVTDSLNVGSTGPLPWNELARTVEGVAGEVPMTWRVTPGTMFNTVSPWIQDTEQGPVLRVDAVSFGVRSEALGECVVGGQEISGRFGTTPGSQHLLAVVSTHSEPLRLPTPASIRKNVDLTLDMWRRWTDLLECDGPYRADVERSALTLKMLSHGPSGSIAAAATTSLPENRAGTKNYDYRFAWVRDAAYTLHALLRLGEQEDVHAAVSWLLRLARAQSPELHVLNRLNGAVPGDGMTVYEAPGWQGVGPVVSGNAAAEQLQLGVYGDLFDMVDLYVGGGNVLDAATGRMLADVADRICDLWRRPDAGMWELPEHRHYTSSKMGCWHGLDRAVHLADVGQIPGSADRWRAERDRIATWIDENCWNAARGAYVWYPGTDELDTSVLLHAISGLDRGPRMSSTIDALREELGTGPLLHRYSGMQHEEGAFVACSFWAVAALAHVGRQDEALELMDEMLGRGNDLGLYTEMIDPADDAFLGNFPQALSHLALLTAALTLEDTSRS</sequence>
<gene>
    <name evidence="3" type="ORF">KTU01_06640</name>
</gene>
<comment type="caution">
    <text evidence="3">The sequence shown here is derived from an EMBL/GenBank/DDBJ whole genome shotgun (WGS) entry which is preliminary data.</text>
</comment>
<name>A0A512IA22_9MICC</name>
<feature type="domain" description="GH15-like" evidence="1">
    <location>
        <begin position="233"/>
        <end position="539"/>
    </location>
</feature>
<dbReference type="InterPro" id="IPR011613">
    <property type="entry name" value="GH15-like"/>
</dbReference>
<dbReference type="Pfam" id="PF00723">
    <property type="entry name" value="Glyco_hydro_15"/>
    <property type="match status" value="1"/>
</dbReference>
<dbReference type="GO" id="GO:0004553">
    <property type="term" value="F:hydrolase activity, hydrolyzing O-glycosyl compounds"/>
    <property type="evidence" value="ECO:0007669"/>
    <property type="project" value="TreeGrafter"/>
</dbReference>
<protein>
    <submittedName>
        <fullName evidence="3">Glycosyl hydrolase</fullName>
    </submittedName>
</protein>
<feature type="domain" description="Trehalase-like N-terminal" evidence="2">
    <location>
        <begin position="20"/>
        <end position="150"/>
    </location>
</feature>
<dbReference type="EMBL" id="BJZS01000019">
    <property type="protein sequence ID" value="GEO94541.1"/>
    <property type="molecule type" value="Genomic_DNA"/>
</dbReference>
<evidence type="ECO:0000313" key="3">
    <source>
        <dbReference type="EMBL" id="GEO94541.1"/>
    </source>
</evidence>
<evidence type="ECO:0000313" key="4">
    <source>
        <dbReference type="Proteomes" id="UP000321103"/>
    </source>
</evidence>
<dbReference type="STRING" id="388357.GCA_001580365_01584"/>
<organism evidence="3 4">
    <name type="scientific">Kocuria turfanensis</name>
    <dbReference type="NCBI Taxonomy" id="388357"/>
    <lineage>
        <taxon>Bacteria</taxon>
        <taxon>Bacillati</taxon>
        <taxon>Actinomycetota</taxon>
        <taxon>Actinomycetes</taxon>
        <taxon>Micrococcales</taxon>
        <taxon>Micrococcaceae</taxon>
        <taxon>Kocuria</taxon>
    </lineage>
</organism>
<dbReference type="GO" id="GO:0005975">
    <property type="term" value="P:carbohydrate metabolic process"/>
    <property type="evidence" value="ECO:0007669"/>
    <property type="project" value="InterPro"/>
</dbReference>
<dbReference type="InterPro" id="IPR008928">
    <property type="entry name" value="6-hairpin_glycosidase_sf"/>
</dbReference>
<dbReference type="Proteomes" id="UP000321103">
    <property type="component" value="Unassembled WGS sequence"/>
</dbReference>
<evidence type="ECO:0000259" key="2">
    <source>
        <dbReference type="Pfam" id="PF19291"/>
    </source>
</evidence>
<dbReference type="PANTHER" id="PTHR31616">
    <property type="entry name" value="TREHALASE"/>
    <property type="match status" value="1"/>
</dbReference>
<dbReference type="AlphaFoldDB" id="A0A512IA22"/>
<dbReference type="InterPro" id="IPR045582">
    <property type="entry name" value="Trehalase-like_N"/>
</dbReference>
<dbReference type="Pfam" id="PF19291">
    <property type="entry name" value="TREH_N"/>
    <property type="match status" value="1"/>
</dbReference>
<accession>A0A512IA22</accession>
<dbReference type="Gene3D" id="1.50.10.10">
    <property type="match status" value="1"/>
</dbReference>
<dbReference type="RefSeq" id="WP_062736946.1">
    <property type="nucleotide sequence ID" value="NZ_BJZS01000019.1"/>
</dbReference>
<reference evidence="3 4" key="1">
    <citation type="submission" date="2019-07" db="EMBL/GenBank/DDBJ databases">
        <title>Whole genome shotgun sequence of Kocuria turfanensis NBRC 107627.</title>
        <authorList>
            <person name="Hosoyama A."/>
            <person name="Uohara A."/>
            <person name="Ohji S."/>
            <person name="Ichikawa N."/>
        </authorList>
    </citation>
    <scope>NUCLEOTIDE SEQUENCE [LARGE SCALE GENOMIC DNA]</scope>
    <source>
        <strain evidence="3 4">NBRC 107627</strain>
    </source>
</reference>
<dbReference type="SUPFAM" id="SSF48208">
    <property type="entry name" value="Six-hairpin glycosidases"/>
    <property type="match status" value="1"/>
</dbReference>
<keyword evidence="3" id="KW-0378">Hydrolase</keyword>
<dbReference type="PANTHER" id="PTHR31616:SF0">
    <property type="entry name" value="GLUCAN 1,4-ALPHA-GLUCOSIDASE"/>
    <property type="match status" value="1"/>
</dbReference>
<keyword evidence="4" id="KW-1185">Reference proteome</keyword>
<proteinExistence type="predicted"/>